<dbReference type="EMBL" id="JBJURJ010000003">
    <property type="protein sequence ID" value="MFM9327868.1"/>
    <property type="molecule type" value="Genomic_DNA"/>
</dbReference>
<keyword evidence="2" id="KW-1185">Reference proteome</keyword>
<name>A0ACC7NT70_9BACL</name>
<evidence type="ECO:0000313" key="1">
    <source>
        <dbReference type="EMBL" id="MFM9327868.1"/>
    </source>
</evidence>
<dbReference type="Proteomes" id="UP001631969">
    <property type="component" value="Unassembled WGS sequence"/>
</dbReference>
<organism evidence="1 2">
    <name type="scientific">Paenibacillus mesotrionivorans</name>
    <dbReference type="NCBI Taxonomy" id="3160968"/>
    <lineage>
        <taxon>Bacteria</taxon>
        <taxon>Bacillati</taxon>
        <taxon>Bacillota</taxon>
        <taxon>Bacilli</taxon>
        <taxon>Bacillales</taxon>
        <taxon>Paenibacillaceae</taxon>
        <taxon>Paenibacillus</taxon>
    </lineage>
</organism>
<accession>A0ACC7NT70</accession>
<comment type="caution">
    <text evidence="1">The sequence shown here is derived from an EMBL/GenBank/DDBJ whole genome shotgun (WGS) entry which is preliminary data.</text>
</comment>
<gene>
    <name evidence="1" type="ORF">ACI1P1_06070</name>
</gene>
<sequence length="291" mass="32695">MAIRFSELMLKIELIYDKPPLPGWQDTRRSVHLHSIYWVHEGTGRFTLDGPEIAVGPGSLLYLRPGRELWMTSDTANPLHMTMILFQAAAVTHRNGVWEAKELAALETAEVQNLRGPGQEDCEARIKALRTAWAPGDDGREAAANNLLMRLIRSLSGHRAGRGGQERTILGAGNGATGGPPPWEAAKRYLDTHYYADIRLSQVAEDCGISLRQLRRRFLEELGAGPKEYLDKVRYEHALRLLEHTDEPLKRIAAACGFYDEFHFSKSFKKIRGLSPSIYRTGHPGEGQREE</sequence>
<protein>
    <submittedName>
        <fullName evidence="1">Helix-turn-helix domain-containing protein</fullName>
    </submittedName>
</protein>
<reference evidence="1" key="1">
    <citation type="submission" date="2024-12" db="EMBL/GenBank/DDBJ databases">
        <authorList>
            <person name="Wu N."/>
        </authorList>
    </citation>
    <scope>NUCLEOTIDE SEQUENCE</scope>
    <source>
        <strain evidence="1">P15</strain>
    </source>
</reference>
<evidence type="ECO:0000313" key="2">
    <source>
        <dbReference type="Proteomes" id="UP001631969"/>
    </source>
</evidence>
<proteinExistence type="predicted"/>